<protein>
    <submittedName>
        <fullName evidence="1">TerB family tellurite resistance protein</fullName>
    </submittedName>
</protein>
<dbReference type="InterPro" id="IPR029024">
    <property type="entry name" value="TerB-like"/>
</dbReference>
<dbReference type="Gene3D" id="1.10.3680.10">
    <property type="entry name" value="TerB-like"/>
    <property type="match status" value="1"/>
</dbReference>
<evidence type="ECO:0000313" key="2">
    <source>
        <dbReference type="Proteomes" id="UP001595755"/>
    </source>
</evidence>
<gene>
    <name evidence="1" type="ORF">ACFO1S_16765</name>
</gene>
<organism evidence="1 2">
    <name type="scientific">Cohnella boryungensis</name>
    <dbReference type="NCBI Taxonomy" id="768479"/>
    <lineage>
        <taxon>Bacteria</taxon>
        <taxon>Bacillati</taxon>
        <taxon>Bacillota</taxon>
        <taxon>Bacilli</taxon>
        <taxon>Bacillales</taxon>
        <taxon>Paenibacillaceae</taxon>
        <taxon>Cohnella</taxon>
    </lineage>
</organism>
<dbReference type="RefSeq" id="WP_378127164.1">
    <property type="nucleotide sequence ID" value="NZ_JBHSED010000035.1"/>
</dbReference>
<comment type="caution">
    <text evidence="1">The sequence shown here is derived from an EMBL/GenBank/DDBJ whole genome shotgun (WGS) entry which is preliminary data.</text>
</comment>
<accession>A0ABV8SDN4</accession>
<evidence type="ECO:0000313" key="1">
    <source>
        <dbReference type="EMBL" id="MFC4305087.1"/>
    </source>
</evidence>
<sequence>MARRNATGSVEALLQKRINIQPEELTALFLHFLETRSHKQAFLELAHAVANADGFVSGSEMRYLRSVMAEMGMEENVRQVAPRRTLAEILEEVREPQLRHLFFVEILILAYADGDYSEDEKEIVMDMKRQFNISDEAYETFKSWAIQYDQHKIEGMKLILNPS</sequence>
<dbReference type="Proteomes" id="UP001595755">
    <property type="component" value="Unassembled WGS sequence"/>
</dbReference>
<proteinExistence type="predicted"/>
<dbReference type="SUPFAM" id="SSF158682">
    <property type="entry name" value="TerB-like"/>
    <property type="match status" value="1"/>
</dbReference>
<dbReference type="EMBL" id="JBHSED010000035">
    <property type="protein sequence ID" value="MFC4305087.1"/>
    <property type="molecule type" value="Genomic_DNA"/>
</dbReference>
<name>A0ABV8SDN4_9BACL</name>
<keyword evidence="2" id="KW-1185">Reference proteome</keyword>
<reference evidence="2" key="1">
    <citation type="journal article" date="2019" name="Int. J. Syst. Evol. Microbiol.">
        <title>The Global Catalogue of Microorganisms (GCM) 10K type strain sequencing project: providing services to taxonomists for standard genome sequencing and annotation.</title>
        <authorList>
            <consortium name="The Broad Institute Genomics Platform"/>
            <consortium name="The Broad Institute Genome Sequencing Center for Infectious Disease"/>
            <person name="Wu L."/>
            <person name="Ma J."/>
        </authorList>
    </citation>
    <scope>NUCLEOTIDE SEQUENCE [LARGE SCALE GENOMIC DNA]</scope>
    <source>
        <strain evidence="2">CGMCC 4.1641</strain>
    </source>
</reference>